<dbReference type="EMBL" id="ADBY01000022">
    <property type="protein sequence ID" value="EFE97162.1"/>
    <property type="molecule type" value="Genomic_DNA"/>
</dbReference>
<evidence type="ECO:0000313" key="1">
    <source>
        <dbReference type="EMBL" id="EFE97162.1"/>
    </source>
</evidence>
<keyword evidence="2" id="KW-1185">Reference proteome</keyword>
<evidence type="ECO:0000313" key="2">
    <source>
        <dbReference type="Proteomes" id="UP000005723"/>
    </source>
</evidence>
<proteinExistence type="predicted"/>
<name>D4DZA4_SEROD</name>
<comment type="caution">
    <text evidence="1">The sequence shown here is derived from an EMBL/GenBank/DDBJ whole genome shotgun (WGS) entry which is preliminary data.</text>
</comment>
<dbReference type="STRING" id="667129.HMPREF0758_1254"/>
<dbReference type="HOGENOM" id="CLU_3084643_0_0_6"/>
<dbReference type="AlphaFoldDB" id="D4DZA4"/>
<sequence length="52" mass="5904">MNIVPDINRMHYVTQPACPGQTTSLRGLDNVEAHLSRTGRCFLLHGKKNRQQ</sequence>
<organism evidence="1 2">
    <name type="scientific">Serratia odorifera DSM 4582</name>
    <dbReference type="NCBI Taxonomy" id="667129"/>
    <lineage>
        <taxon>Bacteria</taxon>
        <taxon>Pseudomonadati</taxon>
        <taxon>Pseudomonadota</taxon>
        <taxon>Gammaproteobacteria</taxon>
        <taxon>Enterobacterales</taxon>
        <taxon>Yersiniaceae</taxon>
        <taxon>Serratia</taxon>
    </lineage>
</organism>
<gene>
    <name evidence="1" type="ORF">HMPREF0758_1254</name>
</gene>
<protein>
    <submittedName>
        <fullName evidence="1">Uncharacterized protein</fullName>
    </submittedName>
</protein>
<reference evidence="1 2" key="1">
    <citation type="submission" date="2010-01" db="EMBL/GenBank/DDBJ databases">
        <authorList>
            <person name="Muzny D."/>
            <person name="Qin X."/>
            <person name="Deng J."/>
            <person name="Jiang H."/>
            <person name="Liu Y."/>
            <person name="Qu J."/>
            <person name="Song X.-Z."/>
            <person name="Zhang L."/>
            <person name="Thornton R."/>
            <person name="Coyle M."/>
            <person name="Francisco L."/>
            <person name="Jackson L."/>
            <person name="Javaid M."/>
            <person name="Korchina V."/>
            <person name="Kovar C."/>
            <person name="Mata R."/>
            <person name="Mathew T."/>
            <person name="Ngo R."/>
            <person name="Nguyen L."/>
            <person name="Nguyen N."/>
            <person name="Okwuonu G."/>
            <person name="Ongeri F."/>
            <person name="Pham C."/>
            <person name="Simmons D."/>
            <person name="Wilczek-Boney K."/>
            <person name="Hale W."/>
            <person name="Jakkamsetti A."/>
            <person name="Pham P."/>
            <person name="Ruth R."/>
            <person name="San Lucas F."/>
            <person name="Warren J."/>
            <person name="Zhang J."/>
            <person name="Zhao Z."/>
            <person name="Zhou C."/>
            <person name="Zhu D."/>
            <person name="Lee S."/>
            <person name="Bess C."/>
            <person name="Blankenburg K."/>
            <person name="Forbes L."/>
            <person name="Fu Q."/>
            <person name="Gubbala S."/>
            <person name="Hirani K."/>
            <person name="Jayaseelan J.C."/>
            <person name="Lara F."/>
            <person name="Munidasa M."/>
            <person name="Palculict T."/>
            <person name="Patil S."/>
            <person name="Pu L.-L."/>
            <person name="Saada N."/>
            <person name="Tang L."/>
            <person name="Weissenberger G."/>
            <person name="Zhu Y."/>
            <person name="Hemphill L."/>
            <person name="Shang Y."/>
            <person name="Youmans B."/>
            <person name="Ayvaz T."/>
            <person name="Ross M."/>
            <person name="Santibanez J."/>
            <person name="Aqrawi P."/>
            <person name="Gross S."/>
            <person name="Joshi V."/>
            <person name="Fowler G."/>
            <person name="Nazareth L."/>
            <person name="Reid J."/>
            <person name="Worley K."/>
            <person name="Petrosino J."/>
            <person name="Highlander S."/>
            <person name="Gibbs R."/>
        </authorList>
    </citation>
    <scope>NUCLEOTIDE SEQUENCE [LARGE SCALE GENOMIC DNA]</scope>
    <source>
        <strain evidence="1 2">DSM 4582</strain>
    </source>
</reference>
<accession>D4DZA4</accession>
<dbReference type="Proteomes" id="UP000005723">
    <property type="component" value="Unassembled WGS sequence"/>
</dbReference>